<comment type="caution">
    <text evidence="2">The sequence shown here is derived from an EMBL/GenBank/DDBJ whole genome shotgun (WGS) entry which is preliminary data.</text>
</comment>
<dbReference type="EMBL" id="JBFDAA010000123">
    <property type="protein sequence ID" value="KAL1109919.1"/>
    <property type="molecule type" value="Genomic_DNA"/>
</dbReference>
<feature type="compositionally biased region" description="Acidic residues" evidence="1">
    <location>
        <begin position="464"/>
        <end position="481"/>
    </location>
</feature>
<keyword evidence="3" id="KW-1185">Reference proteome</keyword>
<feature type="compositionally biased region" description="Basic and acidic residues" evidence="1">
    <location>
        <begin position="65"/>
        <end position="84"/>
    </location>
</feature>
<feature type="region of interest" description="Disordered" evidence="1">
    <location>
        <begin position="425"/>
        <end position="481"/>
    </location>
</feature>
<feature type="compositionally biased region" description="Basic and acidic residues" evidence="1">
    <location>
        <begin position="434"/>
        <end position="446"/>
    </location>
</feature>
<dbReference type="AlphaFoldDB" id="A0ABD0YDN0"/>
<evidence type="ECO:0000313" key="3">
    <source>
        <dbReference type="Proteomes" id="UP001558652"/>
    </source>
</evidence>
<accession>A0ABD0YDN0</accession>
<feature type="compositionally biased region" description="Basic and acidic residues" evidence="1">
    <location>
        <begin position="251"/>
        <end position="268"/>
    </location>
</feature>
<evidence type="ECO:0000313" key="2">
    <source>
        <dbReference type="EMBL" id="KAL1109919.1"/>
    </source>
</evidence>
<name>A0ABD0YDN0_9HEMI</name>
<evidence type="ECO:0000256" key="1">
    <source>
        <dbReference type="SAM" id="MobiDB-lite"/>
    </source>
</evidence>
<gene>
    <name evidence="2" type="ORF">AAG570_014153</name>
</gene>
<feature type="compositionally biased region" description="Polar residues" evidence="1">
    <location>
        <begin position="145"/>
        <end position="166"/>
    </location>
</feature>
<protein>
    <submittedName>
        <fullName evidence="2">Uncharacterized protein</fullName>
    </submittedName>
</protein>
<feature type="region of interest" description="Disordered" evidence="1">
    <location>
        <begin position="26"/>
        <end position="277"/>
    </location>
</feature>
<feature type="region of interest" description="Disordered" evidence="1">
    <location>
        <begin position="294"/>
        <end position="319"/>
    </location>
</feature>
<sequence length="481" mass="53552">MGVPRNSFVHQQPKVVNMVNGRYQEESDVVEQEVNKPGATARSRSREELEGNIGKRGQGNSSRGGRTDSRLKETERERKADKKGSWPFRGNGVGKTRIALELPTSAKKNRSSSTTPDRQASDTRSRTGMKPRISTPDAKKEANIKQATSDPSKPTASAKTTRSSEMISGRQAPDTRSRTSMSTHISTPAAKKEAKIKSAMSNPSKPPASAKKTRSPGMMLGRQASSPRLRTSTTTRILTSATGMGAESEEIQERQVEEEANDDEKKSAAEGVQKRGRMRNCKRQMQMGALDRGRAALRKGPSKKSVDSRPPWTPRRVLSPLPRVPRQLRVICPHNMPKVPPHKPYATLSSSVLNRPKNYTFRNDQLWNIARANMHLDKKLKSIKKWKVQNPKHHNTPPQIPSPRSPVFERLKELEGTGVNVLKLYDIRDDDESPTGHHTSENDDSKSVGWETSDTEHDNIELDSSWESDPEDYGEGATDCD</sequence>
<feature type="compositionally biased region" description="Low complexity" evidence="1">
    <location>
        <begin position="224"/>
        <end position="242"/>
    </location>
</feature>
<organism evidence="2 3">
    <name type="scientific">Ranatra chinensis</name>
    <dbReference type="NCBI Taxonomy" id="642074"/>
    <lineage>
        <taxon>Eukaryota</taxon>
        <taxon>Metazoa</taxon>
        <taxon>Ecdysozoa</taxon>
        <taxon>Arthropoda</taxon>
        <taxon>Hexapoda</taxon>
        <taxon>Insecta</taxon>
        <taxon>Pterygota</taxon>
        <taxon>Neoptera</taxon>
        <taxon>Paraneoptera</taxon>
        <taxon>Hemiptera</taxon>
        <taxon>Heteroptera</taxon>
        <taxon>Panheteroptera</taxon>
        <taxon>Nepomorpha</taxon>
        <taxon>Nepidae</taxon>
        <taxon>Ranatrinae</taxon>
        <taxon>Ranatra</taxon>
    </lineage>
</organism>
<proteinExistence type="predicted"/>
<dbReference type="Proteomes" id="UP001558652">
    <property type="component" value="Unassembled WGS sequence"/>
</dbReference>
<reference evidence="2 3" key="1">
    <citation type="submission" date="2024-07" db="EMBL/GenBank/DDBJ databases">
        <title>Chromosome-level genome assembly of the water stick insect Ranatra chinensis (Heteroptera: Nepidae).</title>
        <authorList>
            <person name="Liu X."/>
        </authorList>
    </citation>
    <scope>NUCLEOTIDE SEQUENCE [LARGE SCALE GENOMIC DNA]</scope>
    <source>
        <strain evidence="2">Cailab_2021Rc</strain>
        <tissue evidence="2">Muscle</tissue>
    </source>
</reference>